<evidence type="ECO:0000256" key="1">
    <source>
        <dbReference type="SAM" id="SignalP"/>
    </source>
</evidence>
<dbReference type="Gene3D" id="3.40.190.10">
    <property type="entry name" value="Periplasmic binding protein-like II"/>
    <property type="match status" value="2"/>
</dbReference>
<keyword evidence="1" id="KW-0732">Signal</keyword>
<dbReference type="InterPro" id="IPR050490">
    <property type="entry name" value="Bact_solute-bd_prot1"/>
</dbReference>
<dbReference type="Proteomes" id="UP000199207">
    <property type="component" value="Unassembled WGS sequence"/>
</dbReference>
<dbReference type="InterPro" id="IPR006059">
    <property type="entry name" value="SBP"/>
</dbReference>
<dbReference type="OrthoDB" id="8317736at2"/>
<reference evidence="2 3" key="1">
    <citation type="submission" date="2016-10" db="EMBL/GenBank/DDBJ databases">
        <authorList>
            <person name="de Groot N.N."/>
        </authorList>
    </citation>
    <scope>NUCLEOTIDE SEQUENCE [LARGE SCALE GENOMIC DNA]</scope>
    <source>
        <strain evidence="2 3">CGMCC 4.5739</strain>
    </source>
</reference>
<accession>A0A1I1UYC8</accession>
<dbReference type="Pfam" id="PF01547">
    <property type="entry name" value="SBP_bac_1"/>
    <property type="match status" value="1"/>
</dbReference>
<dbReference type="PANTHER" id="PTHR43649">
    <property type="entry name" value="ARABINOSE-BINDING PROTEIN-RELATED"/>
    <property type="match status" value="1"/>
</dbReference>
<feature type="chain" id="PRO_5011772963" evidence="1">
    <location>
        <begin position="31"/>
        <end position="425"/>
    </location>
</feature>
<protein>
    <submittedName>
        <fullName evidence="2">Raffinose/stachyose/melibiose transport system substrate-binding protein</fullName>
    </submittedName>
</protein>
<dbReference type="RefSeq" id="WP_093841645.1">
    <property type="nucleotide sequence ID" value="NZ_FOLM01000028.1"/>
</dbReference>
<evidence type="ECO:0000313" key="3">
    <source>
        <dbReference type="Proteomes" id="UP000199207"/>
    </source>
</evidence>
<dbReference type="EMBL" id="FOLM01000028">
    <property type="protein sequence ID" value="SFD75565.1"/>
    <property type="molecule type" value="Genomic_DNA"/>
</dbReference>
<keyword evidence="3" id="KW-1185">Reference proteome</keyword>
<feature type="signal peptide" evidence="1">
    <location>
        <begin position="1"/>
        <end position="30"/>
    </location>
</feature>
<dbReference type="PROSITE" id="PS51257">
    <property type="entry name" value="PROKAR_LIPOPROTEIN"/>
    <property type="match status" value="1"/>
</dbReference>
<sequence length="425" mass="44617">MSLRRRGLLAVGAVAAASSLLLSACGVASGDDGEVTIEWMHIGTTEPNKTIYEEWARDFEAANPGVKIDITTLENEAFKSKMTTLIAAGDLPDIFSTWGGGVLTQQVDANLVRDLSVVGAPALDSFTTAAITPYKIHGNVYAIPIDAGMVGFWYNKALFAEAGIEEPPATWEEFLDVVQALKDAGITPIALAGQEKWPGHFYWAYLAMRIGGLDMLTSAATSNDFSAPGFVEAGEKLQELAAMEPFQEGFMGAAYSTPDGQAALMGSGKAAMELMGQWAPSVQADSGGGIGEDLGFFPFPEVEGGEGNIREAFGGGNGFALAADSPPEAVDFLLFISEREQHAKFVESGAGLPSLAGAVDMVQDENLRMVAQELADATGFQLYLDQAFPPAVGGQVNDSVAELIAGNVTPEEVAEAISITAQTEG</sequence>
<dbReference type="STRING" id="910347.SAMN05421773_1283"/>
<dbReference type="SUPFAM" id="SSF53850">
    <property type="entry name" value="Periplasmic binding protein-like II"/>
    <property type="match status" value="1"/>
</dbReference>
<dbReference type="PANTHER" id="PTHR43649:SF14">
    <property type="entry name" value="BLR3389 PROTEIN"/>
    <property type="match status" value="1"/>
</dbReference>
<evidence type="ECO:0000313" key="2">
    <source>
        <dbReference type="EMBL" id="SFD75565.1"/>
    </source>
</evidence>
<proteinExistence type="predicted"/>
<gene>
    <name evidence="2" type="ORF">SAMN05421773_1283</name>
</gene>
<organism evidence="2 3">
    <name type="scientific">Streptomyces aidingensis</name>
    <dbReference type="NCBI Taxonomy" id="910347"/>
    <lineage>
        <taxon>Bacteria</taxon>
        <taxon>Bacillati</taxon>
        <taxon>Actinomycetota</taxon>
        <taxon>Actinomycetes</taxon>
        <taxon>Kitasatosporales</taxon>
        <taxon>Streptomycetaceae</taxon>
        <taxon>Streptomyces</taxon>
    </lineage>
</organism>
<name>A0A1I1UYC8_9ACTN</name>
<dbReference type="AlphaFoldDB" id="A0A1I1UYC8"/>